<dbReference type="Proteomes" id="UP001595851">
    <property type="component" value="Unassembled WGS sequence"/>
</dbReference>
<keyword evidence="1" id="KW-0238">DNA-binding</keyword>
<gene>
    <name evidence="3" type="ORF">ACFOY2_00390</name>
</gene>
<dbReference type="InterPro" id="IPR000551">
    <property type="entry name" value="MerR-type_HTH_dom"/>
</dbReference>
<dbReference type="EMBL" id="JBHSBI010000001">
    <property type="protein sequence ID" value="MFC4005661.1"/>
    <property type="molecule type" value="Genomic_DNA"/>
</dbReference>
<feature type="domain" description="HTH merR-type" evidence="2">
    <location>
        <begin position="4"/>
        <end position="73"/>
    </location>
</feature>
<dbReference type="PANTHER" id="PTHR30204:SF93">
    <property type="entry name" value="HTH MERR-TYPE DOMAIN-CONTAINING PROTEIN"/>
    <property type="match status" value="1"/>
</dbReference>
<dbReference type="PRINTS" id="PR00040">
    <property type="entry name" value="HTHMERR"/>
</dbReference>
<dbReference type="SMART" id="SM00422">
    <property type="entry name" value="HTH_MERR"/>
    <property type="match status" value="1"/>
</dbReference>
<reference evidence="4" key="1">
    <citation type="journal article" date="2019" name="Int. J. Syst. Evol. Microbiol.">
        <title>The Global Catalogue of Microorganisms (GCM) 10K type strain sequencing project: providing services to taxonomists for standard genome sequencing and annotation.</title>
        <authorList>
            <consortium name="The Broad Institute Genomics Platform"/>
            <consortium name="The Broad Institute Genome Sequencing Center for Infectious Disease"/>
            <person name="Wu L."/>
            <person name="Ma J."/>
        </authorList>
    </citation>
    <scope>NUCLEOTIDE SEQUENCE [LARGE SCALE GENOMIC DNA]</scope>
    <source>
        <strain evidence="4">TBRC 1276</strain>
    </source>
</reference>
<keyword evidence="4" id="KW-1185">Reference proteome</keyword>
<dbReference type="PROSITE" id="PS50937">
    <property type="entry name" value="HTH_MERR_2"/>
    <property type="match status" value="1"/>
</dbReference>
<accession>A0ABV8FVC4</accession>
<dbReference type="InterPro" id="IPR009061">
    <property type="entry name" value="DNA-bd_dom_put_sf"/>
</dbReference>
<comment type="caution">
    <text evidence="3">The sequence shown here is derived from an EMBL/GenBank/DDBJ whole genome shotgun (WGS) entry which is preliminary data.</text>
</comment>
<sequence length="242" mass="27374">MSSMLTIGQLADYAGVTIKAIRHYHERGLLTEPGRDSSGYRRYTAEHAIKLVKIRTLAHAGVPLARVKGLLDADPDTLTAAIAEIDHNLQDRIAQLRRTRDQLAQLRGDDRLFVSAEVADYLDDLRELGVSERQMHLERDGWILMQTASPEDAHLWITEKRELMTSPEFRALYLEHDAAYDWSPSDPRLPALADRTRNWFAKHHSRSESRPVHNPTIARLAAQSQPGASSPAWDRLAQLMEG</sequence>
<dbReference type="SUPFAM" id="SSF46955">
    <property type="entry name" value="Putative DNA-binding domain"/>
    <property type="match status" value="1"/>
</dbReference>
<protein>
    <submittedName>
        <fullName evidence="3">MerR family transcriptional regulator</fullName>
    </submittedName>
</protein>
<dbReference type="RefSeq" id="WP_379525848.1">
    <property type="nucleotide sequence ID" value="NZ_JBHSBI010000001.1"/>
</dbReference>
<name>A0ABV8FVC4_9ACTN</name>
<organism evidence="3 4">
    <name type="scientific">Nonomuraea purpurea</name>
    <dbReference type="NCBI Taxonomy" id="1849276"/>
    <lineage>
        <taxon>Bacteria</taxon>
        <taxon>Bacillati</taxon>
        <taxon>Actinomycetota</taxon>
        <taxon>Actinomycetes</taxon>
        <taxon>Streptosporangiales</taxon>
        <taxon>Streptosporangiaceae</taxon>
        <taxon>Nonomuraea</taxon>
    </lineage>
</organism>
<dbReference type="CDD" id="cd00592">
    <property type="entry name" value="HTH_MerR-like"/>
    <property type="match status" value="1"/>
</dbReference>
<evidence type="ECO:0000259" key="2">
    <source>
        <dbReference type="PROSITE" id="PS50937"/>
    </source>
</evidence>
<evidence type="ECO:0000313" key="3">
    <source>
        <dbReference type="EMBL" id="MFC4005661.1"/>
    </source>
</evidence>
<evidence type="ECO:0000256" key="1">
    <source>
        <dbReference type="ARBA" id="ARBA00023125"/>
    </source>
</evidence>
<evidence type="ECO:0000313" key="4">
    <source>
        <dbReference type="Proteomes" id="UP001595851"/>
    </source>
</evidence>
<dbReference type="Gene3D" id="1.10.1660.10">
    <property type="match status" value="1"/>
</dbReference>
<dbReference type="InterPro" id="IPR047057">
    <property type="entry name" value="MerR_fam"/>
</dbReference>
<dbReference type="Pfam" id="PF13411">
    <property type="entry name" value="MerR_1"/>
    <property type="match status" value="1"/>
</dbReference>
<proteinExistence type="predicted"/>
<dbReference type="PANTHER" id="PTHR30204">
    <property type="entry name" value="REDOX-CYCLING DRUG-SENSING TRANSCRIPTIONAL ACTIVATOR SOXR"/>
    <property type="match status" value="1"/>
</dbReference>